<dbReference type="InterPro" id="IPR029056">
    <property type="entry name" value="Ribokinase-like"/>
</dbReference>
<dbReference type="InterPro" id="IPR011611">
    <property type="entry name" value="PfkB_dom"/>
</dbReference>
<dbReference type="Pfam" id="PF00294">
    <property type="entry name" value="PfkB"/>
    <property type="match status" value="1"/>
</dbReference>
<feature type="domain" description="Carbohydrate kinase PfkB" evidence="3">
    <location>
        <begin position="2"/>
        <end position="116"/>
    </location>
</feature>
<name>A0ABY7YJB7_9HYPH</name>
<evidence type="ECO:0000256" key="2">
    <source>
        <dbReference type="ARBA" id="ARBA00022777"/>
    </source>
</evidence>
<dbReference type="EMBL" id="CP118246">
    <property type="protein sequence ID" value="WDR01342.1"/>
    <property type="molecule type" value="Genomic_DNA"/>
</dbReference>
<evidence type="ECO:0000313" key="4">
    <source>
        <dbReference type="EMBL" id="WDR01342.1"/>
    </source>
</evidence>
<dbReference type="PANTHER" id="PTHR10584">
    <property type="entry name" value="SUGAR KINASE"/>
    <property type="match status" value="1"/>
</dbReference>
<dbReference type="Proteomes" id="UP001220530">
    <property type="component" value="Chromosome"/>
</dbReference>
<gene>
    <name evidence="4" type="ORF">PSQ19_10940</name>
</gene>
<protein>
    <submittedName>
        <fullName evidence="4">Carbohydrate kinase family protein</fullName>
    </submittedName>
</protein>
<accession>A0ABY7YJB7</accession>
<dbReference type="SUPFAM" id="SSF53613">
    <property type="entry name" value="Ribokinase-like"/>
    <property type="match status" value="1"/>
</dbReference>
<evidence type="ECO:0000259" key="3">
    <source>
        <dbReference type="Pfam" id="PF00294"/>
    </source>
</evidence>
<sequence>MLSRVLPYLSVIFPNRVELAGVSGTQDVMAGLQKLHAMGAFAIALKLGSEGSLLYRGGDVQTHAGFSVQVIDTTGAGDAFNAGYLRAMLDGAAPQYRLALGNACGALTAGANGGTGGLKSLAQAQMMFSEDLA</sequence>
<dbReference type="PANTHER" id="PTHR10584:SF166">
    <property type="entry name" value="RIBOKINASE"/>
    <property type="match status" value="1"/>
</dbReference>
<evidence type="ECO:0000256" key="1">
    <source>
        <dbReference type="ARBA" id="ARBA00022679"/>
    </source>
</evidence>
<keyword evidence="5" id="KW-1185">Reference proteome</keyword>
<keyword evidence="2 4" id="KW-0418">Kinase</keyword>
<dbReference type="RefSeq" id="WP_282217753.1">
    <property type="nucleotide sequence ID" value="NZ_CP118246.1"/>
</dbReference>
<dbReference type="PROSITE" id="PS00584">
    <property type="entry name" value="PFKB_KINASES_2"/>
    <property type="match status" value="1"/>
</dbReference>
<dbReference type="InterPro" id="IPR002173">
    <property type="entry name" value="Carboh/pur_kinase_PfkB_CS"/>
</dbReference>
<proteinExistence type="predicted"/>
<dbReference type="GO" id="GO:0016301">
    <property type="term" value="F:kinase activity"/>
    <property type="evidence" value="ECO:0007669"/>
    <property type="project" value="UniProtKB-KW"/>
</dbReference>
<reference evidence="4 5" key="1">
    <citation type="submission" date="2023-02" db="EMBL/GenBank/DDBJ databases">
        <title>Devosia algicola sp. nov., isolated from the phycosphere of marine algae.</title>
        <authorList>
            <person name="Kim J.M."/>
            <person name="Lee J.K."/>
            <person name="Choi B.J."/>
            <person name="Bayburt H."/>
            <person name="Jeon C.O."/>
        </authorList>
    </citation>
    <scope>NUCLEOTIDE SEQUENCE [LARGE SCALE GENOMIC DNA]</scope>
    <source>
        <strain evidence="4 5">G20-9</strain>
    </source>
</reference>
<evidence type="ECO:0000313" key="5">
    <source>
        <dbReference type="Proteomes" id="UP001220530"/>
    </source>
</evidence>
<keyword evidence="1" id="KW-0808">Transferase</keyword>
<dbReference type="Gene3D" id="3.40.1190.20">
    <property type="match status" value="1"/>
</dbReference>
<organism evidence="4 5">
    <name type="scientific">Devosia algicola</name>
    <dbReference type="NCBI Taxonomy" id="3026418"/>
    <lineage>
        <taxon>Bacteria</taxon>
        <taxon>Pseudomonadati</taxon>
        <taxon>Pseudomonadota</taxon>
        <taxon>Alphaproteobacteria</taxon>
        <taxon>Hyphomicrobiales</taxon>
        <taxon>Devosiaceae</taxon>
        <taxon>Devosia</taxon>
    </lineage>
</organism>